<accession>A0A5D0HGQ4</accession>
<name>A0A5D0HGQ4_9FLAO</name>
<dbReference type="OrthoDB" id="9808666at2"/>
<protein>
    <submittedName>
        <fullName evidence="1">DUF1905 domain-containing protein</fullName>
    </submittedName>
</protein>
<dbReference type="Proteomes" id="UP000323930">
    <property type="component" value="Unassembled WGS sequence"/>
</dbReference>
<dbReference type="AlphaFoldDB" id="A0A5D0HGQ4"/>
<dbReference type="Gene3D" id="2.40.30.100">
    <property type="entry name" value="AF2212/PG0164-like"/>
    <property type="match status" value="1"/>
</dbReference>
<dbReference type="InterPro" id="IPR015018">
    <property type="entry name" value="DUF1905"/>
</dbReference>
<gene>
    <name evidence="1" type="ORF">FUA24_22820</name>
</gene>
<organism evidence="1 2">
    <name type="scientific">Seonamhaeicola marinus</name>
    <dbReference type="NCBI Taxonomy" id="1912246"/>
    <lineage>
        <taxon>Bacteria</taxon>
        <taxon>Pseudomonadati</taxon>
        <taxon>Bacteroidota</taxon>
        <taxon>Flavobacteriia</taxon>
        <taxon>Flavobacteriales</taxon>
        <taxon>Flavobacteriaceae</taxon>
    </lineage>
</organism>
<dbReference type="RefSeq" id="WP_148545532.1">
    <property type="nucleotide sequence ID" value="NZ_VSDQ01000729.1"/>
</dbReference>
<dbReference type="SUPFAM" id="SSF141694">
    <property type="entry name" value="AF2212/PG0164-like"/>
    <property type="match status" value="1"/>
</dbReference>
<keyword evidence="2" id="KW-1185">Reference proteome</keyword>
<proteinExistence type="predicted"/>
<reference evidence="1 2" key="1">
    <citation type="submission" date="2019-08" db="EMBL/GenBank/DDBJ databases">
        <title>Seonamhaeicola sediminis sp. nov., isolated from marine sediment.</title>
        <authorList>
            <person name="Cao W.R."/>
        </authorList>
    </citation>
    <scope>NUCLEOTIDE SEQUENCE [LARGE SCALE GENOMIC DNA]</scope>
    <source>
        <strain evidence="1 2">B011</strain>
    </source>
</reference>
<evidence type="ECO:0000313" key="2">
    <source>
        <dbReference type="Proteomes" id="UP000323930"/>
    </source>
</evidence>
<dbReference type="Pfam" id="PF08922">
    <property type="entry name" value="DUF1905"/>
    <property type="match status" value="1"/>
</dbReference>
<dbReference type="InterPro" id="IPR037079">
    <property type="entry name" value="AF2212/PG0164-like_sf"/>
</dbReference>
<evidence type="ECO:0000313" key="1">
    <source>
        <dbReference type="EMBL" id="TYA70120.1"/>
    </source>
</evidence>
<comment type="caution">
    <text evidence="1">The sequence shown here is derived from an EMBL/GenBank/DDBJ whole genome shotgun (WGS) entry which is preliminary data.</text>
</comment>
<sequence length="99" mass="11793">MEGKVKFDFKSKMWTGETAGSWYFMSLPSEISKEIRANFQWQEEGWGRMKVVAKIKDLEWKTSIWFDSKLDIYVLPIKAEIRKRAEIKLNEVLDVCVWI</sequence>
<dbReference type="EMBL" id="VSDQ01000729">
    <property type="protein sequence ID" value="TYA70120.1"/>
    <property type="molecule type" value="Genomic_DNA"/>
</dbReference>